<dbReference type="PROSITE" id="PS51257">
    <property type="entry name" value="PROKAR_LIPOPROTEIN"/>
    <property type="match status" value="1"/>
</dbReference>
<organism evidence="2 3">
    <name type="scientific">Tortispora caseinolytica NRRL Y-17796</name>
    <dbReference type="NCBI Taxonomy" id="767744"/>
    <lineage>
        <taxon>Eukaryota</taxon>
        <taxon>Fungi</taxon>
        <taxon>Dikarya</taxon>
        <taxon>Ascomycota</taxon>
        <taxon>Saccharomycotina</taxon>
        <taxon>Trigonopsidomycetes</taxon>
        <taxon>Trigonopsidales</taxon>
        <taxon>Trigonopsidaceae</taxon>
        <taxon>Tortispora</taxon>
    </lineage>
</organism>
<dbReference type="AlphaFoldDB" id="A0A1E4TCS2"/>
<accession>A0A1E4TCS2</accession>
<evidence type="ECO:0000313" key="2">
    <source>
        <dbReference type="EMBL" id="ODV89566.1"/>
    </source>
</evidence>
<dbReference type="EMBL" id="KV453843">
    <property type="protein sequence ID" value="ODV89566.1"/>
    <property type="molecule type" value="Genomic_DNA"/>
</dbReference>
<dbReference type="InterPro" id="IPR021848">
    <property type="entry name" value="HODM_asu-like"/>
</dbReference>
<reference evidence="3" key="1">
    <citation type="submission" date="2016-02" db="EMBL/GenBank/DDBJ databases">
        <title>Comparative genomics of biotechnologically important yeasts.</title>
        <authorList>
            <consortium name="DOE Joint Genome Institute"/>
            <person name="Riley R."/>
            <person name="Haridas S."/>
            <person name="Wolfe K.H."/>
            <person name="Lopes M.R."/>
            <person name="Hittinger C.T."/>
            <person name="Goker M."/>
            <person name="Salamov A."/>
            <person name="Wisecaver J."/>
            <person name="Long T.M."/>
            <person name="Aerts A.L."/>
            <person name="Barry K."/>
            <person name="Choi C."/>
            <person name="Clum A."/>
            <person name="Coughlan A.Y."/>
            <person name="Deshpande S."/>
            <person name="Douglass A.P."/>
            <person name="Hanson S.J."/>
            <person name="Klenk H.-P."/>
            <person name="Labutti K."/>
            <person name="Lapidus A."/>
            <person name="Lindquist E."/>
            <person name="Lipzen A."/>
            <person name="Meier-Kolthoff J.P."/>
            <person name="Ohm R.A."/>
            <person name="Otillar R.P."/>
            <person name="Pangilinan J."/>
            <person name="Peng Y."/>
            <person name="Rokas A."/>
            <person name="Rosa C.A."/>
            <person name="Scheuner C."/>
            <person name="Sibirny A.A."/>
            <person name="Slot J.C."/>
            <person name="Stielow J.B."/>
            <person name="Sun H."/>
            <person name="Kurtzman C.P."/>
            <person name="Blackwell M."/>
            <person name="Jeffries T.W."/>
            <person name="Grigoriev I.V."/>
        </authorList>
    </citation>
    <scope>NUCLEOTIDE SEQUENCE [LARGE SCALE GENOMIC DNA]</scope>
    <source>
        <strain evidence="3">NRRL Y-17796</strain>
    </source>
</reference>
<dbReference type="OrthoDB" id="497541at2759"/>
<evidence type="ECO:0000313" key="3">
    <source>
        <dbReference type="Proteomes" id="UP000095023"/>
    </source>
</evidence>
<name>A0A1E4TCS2_9ASCO</name>
<evidence type="ECO:0008006" key="4">
    <source>
        <dbReference type="Google" id="ProtNLM"/>
    </source>
</evidence>
<sequence length="407" mass="47224">MRILLEVTGLVHERPGLILAIALLVISVGCLFYSRLHKETQAPSTSEKRSLTKTADPNKARKPGEWFPVDMSFPDPPPFANWSRTETKPILYRPFSHKYNITMGIRSLDLNNWIELDNEWDKFHNRKLERLQEKDKFYHGHLNDKAYEGLMEALELVRNFVCARYPSMFKKTKVGLDIPHTGESFDIYKPSEPPEVIIAKLLQDDFAIMVEHDDGVYYLDAGCILLAGFWRLSDKIGLPLEKIHTSGDVPKYKEKLDYPMAKFFTRLRPDKPVARNNYFIQVDDDVAWSHAIGDESNPVVGWYTAENATDINKLHFRSERQTVRRLPKSGVIMFTIRTYFTPVTEICKEPYVPGRLLDGIKSWTPDVAEYKGLAKYQDILLPYLEKKRQEQLDSGLKEEEEDEKYPF</sequence>
<keyword evidence="3" id="KW-1185">Reference proteome</keyword>
<dbReference type="Pfam" id="PF11927">
    <property type="entry name" value="HODM_asu-like"/>
    <property type="match status" value="1"/>
</dbReference>
<dbReference type="Proteomes" id="UP000095023">
    <property type="component" value="Unassembled WGS sequence"/>
</dbReference>
<proteinExistence type="predicted"/>
<feature type="region of interest" description="Disordered" evidence="1">
    <location>
        <begin position="43"/>
        <end position="67"/>
    </location>
</feature>
<evidence type="ECO:0000256" key="1">
    <source>
        <dbReference type="SAM" id="MobiDB-lite"/>
    </source>
</evidence>
<gene>
    <name evidence="2" type="ORF">CANCADRAFT_140911</name>
</gene>
<feature type="compositionally biased region" description="Basic and acidic residues" evidence="1">
    <location>
        <begin position="43"/>
        <end position="64"/>
    </location>
</feature>
<protein>
    <recommendedName>
        <fullName evidence="4">Mannosyl transferase</fullName>
    </recommendedName>
</protein>